<dbReference type="Gene3D" id="3.40.50.150">
    <property type="entry name" value="Vaccinia Virus protein VP39"/>
    <property type="match status" value="1"/>
</dbReference>
<accession>W9W3A5</accession>
<dbReference type="SUPFAM" id="SSF53335">
    <property type="entry name" value="S-adenosyl-L-methionine-dependent methyltransferases"/>
    <property type="match status" value="1"/>
</dbReference>
<dbReference type="PANTHER" id="PTHR14614:SF156">
    <property type="entry name" value="PROTEIN-LYSINE N-METHYLTRANSFERASE EFM2"/>
    <property type="match status" value="1"/>
</dbReference>
<name>W9W3A5_9EURO</name>
<reference evidence="1 2" key="1">
    <citation type="submission" date="2013-03" db="EMBL/GenBank/DDBJ databases">
        <title>The Genome Sequence of Cladophialophora psammophila CBS 110553.</title>
        <authorList>
            <consortium name="The Broad Institute Genomics Platform"/>
            <person name="Cuomo C."/>
            <person name="de Hoog S."/>
            <person name="Gorbushina A."/>
            <person name="Walker B."/>
            <person name="Young S.K."/>
            <person name="Zeng Q."/>
            <person name="Gargeya S."/>
            <person name="Fitzgerald M."/>
            <person name="Haas B."/>
            <person name="Abouelleil A."/>
            <person name="Allen A.W."/>
            <person name="Alvarado L."/>
            <person name="Arachchi H.M."/>
            <person name="Berlin A.M."/>
            <person name="Chapman S.B."/>
            <person name="Gainer-Dewar J."/>
            <person name="Goldberg J."/>
            <person name="Griggs A."/>
            <person name="Gujja S."/>
            <person name="Hansen M."/>
            <person name="Howarth C."/>
            <person name="Imamovic A."/>
            <person name="Ireland A."/>
            <person name="Larimer J."/>
            <person name="McCowan C."/>
            <person name="Murphy C."/>
            <person name="Pearson M."/>
            <person name="Poon T.W."/>
            <person name="Priest M."/>
            <person name="Roberts A."/>
            <person name="Saif S."/>
            <person name="Shea T."/>
            <person name="Sisk P."/>
            <person name="Sykes S."/>
            <person name="Wortman J."/>
            <person name="Nusbaum C."/>
            <person name="Birren B."/>
        </authorList>
    </citation>
    <scope>NUCLEOTIDE SEQUENCE [LARGE SCALE GENOMIC DNA]</scope>
    <source>
        <strain evidence="1 2">CBS 110553</strain>
    </source>
</reference>
<dbReference type="eggNOG" id="KOG2793">
    <property type="taxonomic scope" value="Eukaryota"/>
</dbReference>
<dbReference type="CDD" id="cd02440">
    <property type="entry name" value="AdoMet_MTases"/>
    <property type="match status" value="1"/>
</dbReference>
<dbReference type="AlphaFoldDB" id="W9W3A5"/>
<keyword evidence="2" id="KW-1185">Reference proteome</keyword>
<dbReference type="GO" id="GO:0008757">
    <property type="term" value="F:S-adenosylmethionine-dependent methyltransferase activity"/>
    <property type="evidence" value="ECO:0007669"/>
    <property type="project" value="UniProtKB-ARBA"/>
</dbReference>
<protein>
    <recommendedName>
        <fullName evidence="3">Glucose-inducible SAM-dependent methyltransferase Rrg1</fullName>
    </recommendedName>
</protein>
<dbReference type="InterPro" id="IPR019410">
    <property type="entry name" value="Methyltransf_16"/>
</dbReference>
<proteinExistence type="predicted"/>
<dbReference type="OrthoDB" id="433955at2759"/>
<dbReference type="Pfam" id="PF10294">
    <property type="entry name" value="Methyltransf_16"/>
    <property type="match status" value="1"/>
</dbReference>
<evidence type="ECO:0008006" key="3">
    <source>
        <dbReference type="Google" id="ProtNLM"/>
    </source>
</evidence>
<dbReference type="RefSeq" id="XP_007750864.1">
    <property type="nucleotide sequence ID" value="XM_007752674.1"/>
</dbReference>
<dbReference type="EMBL" id="AMGX01000031">
    <property type="protein sequence ID" value="EXJ59480.1"/>
    <property type="molecule type" value="Genomic_DNA"/>
</dbReference>
<sequence>MAGGSDAPEMPVFKNELAAQVPQVPVMLHGRSKYGSLVAILLESWMFRFPTWDDVVHDLPQLYQRPSASALLHVLDLLSAGAPSFSLSGNASRPKVAEQGVPRYLTSIVSSSLGWIEDESLRDSIWSAASARLSERSGRNAMPSMTRSFEIVDGLTVNLHEPSLTEDNLGLKTWTSSVLLSRRLRQCRKYIPEEVTQVLELGAGTGLVGISAACIWKTHVVLTDLPEILPNLRRNLDQNRDLITVSGGSTESRALDWADGMETPQRNEDKFMVIVAADPIYSVEHPKLLVNTVSRWIRGLPEARFIVELPLRDGYDEERQNLRDLLQQHRFELIVEGTDLGFDDWYQRDGSPLEVICWWSIWGPNSQV</sequence>
<dbReference type="InterPro" id="IPR029063">
    <property type="entry name" value="SAM-dependent_MTases_sf"/>
</dbReference>
<dbReference type="STRING" id="1182543.W9W3A5"/>
<evidence type="ECO:0000313" key="2">
    <source>
        <dbReference type="Proteomes" id="UP000019471"/>
    </source>
</evidence>
<dbReference type="GeneID" id="19196791"/>
<evidence type="ECO:0000313" key="1">
    <source>
        <dbReference type="EMBL" id="EXJ59480.1"/>
    </source>
</evidence>
<dbReference type="HOGENOM" id="CLU_049351_1_1_1"/>
<dbReference type="PANTHER" id="PTHR14614">
    <property type="entry name" value="HEPATOCELLULAR CARCINOMA-ASSOCIATED ANTIGEN"/>
    <property type="match status" value="1"/>
</dbReference>
<organism evidence="1 2">
    <name type="scientific">Cladophialophora psammophila CBS 110553</name>
    <dbReference type="NCBI Taxonomy" id="1182543"/>
    <lineage>
        <taxon>Eukaryota</taxon>
        <taxon>Fungi</taxon>
        <taxon>Dikarya</taxon>
        <taxon>Ascomycota</taxon>
        <taxon>Pezizomycotina</taxon>
        <taxon>Eurotiomycetes</taxon>
        <taxon>Chaetothyriomycetidae</taxon>
        <taxon>Chaetothyriales</taxon>
        <taxon>Herpotrichiellaceae</taxon>
        <taxon>Cladophialophora</taxon>
    </lineage>
</organism>
<comment type="caution">
    <text evidence="1">The sequence shown here is derived from an EMBL/GenBank/DDBJ whole genome shotgun (WGS) entry which is preliminary data.</text>
</comment>
<dbReference type="Proteomes" id="UP000019471">
    <property type="component" value="Unassembled WGS sequence"/>
</dbReference>
<gene>
    <name evidence="1" type="ORF">A1O5_12105</name>
</gene>
<dbReference type="GO" id="GO:0005829">
    <property type="term" value="C:cytosol"/>
    <property type="evidence" value="ECO:0007669"/>
    <property type="project" value="TreeGrafter"/>
</dbReference>